<organism evidence="1 2">
    <name type="scientific">Corynebacterium riegelii</name>
    <dbReference type="NCBI Taxonomy" id="156976"/>
    <lineage>
        <taxon>Bacteria</taxon>
        <taxon>Bacillati</taxon>
        <taxon>Actinomycetota</taxon>
        <taxon>Actinomycetes</taxon>
        <taxon>Mycobacteriales</taxon>
        <taxon>Corynebacteriaceae</taxon>
        <taxon>Corynebacterium</taxon>
    </lineage>
</organism>
<proteinExistence type="predicted"/>
<dbReference type="KEGG" id="crie:AK829_03915"/>
<name>A0A0K1RAN4_9CORY</name>
<sequence>MGKNKLGREKLSRKQRKKLQKLRDERLPDATWANIERLFCDPTAHTLDVVPFVGMSESFLHYYFYVERNYMPRFLDRYAFIVLTAVYTWADYIDIVPGYWYKHEEYPSVILESEEGKEASAKKVDRLIRDTLKSELLTSTYVYIQSRNILIELREDFTVVFYGLGEDEERMIQSLADANGLFLKRRTEDRTTEECLNETTPTTYPGTQWTISSLMLPEGFGGFPKTQRRGGS</sequence>
<dbReference type="EMBL" id="CP012342">
    <property type="protein sequence ID" value="AKV58458.1"/>
    <property type="molecule type" value="Genomic_DNA"/>
</dbReference>
<dbReference type="AlphaFoldDB" id="A0A0K1RAN4"/>
<dbReference type="STRING" id="156976.AK829_03915"/>
<gene>
    <name evidence="1" type="ORF">AK829_03915</name>
</gene>
<protein>
    <submittedName>
        <fullName evidence="1">Uncharacterized protein</fullName>
    </submittedName>
</protein>
<reference evidence="1 2" key="1">
    <citation type="submission" date="2015-08" db="EMBL/GenBank/DDBJ databases">
        <authorList>
            <person name="Babu N.S."/>
            <person name="Beckwith C.J."/>
            <person name="Beseler K.G."/>
            <person name="Brison A."/>
            <person name="Carone J.V."/>
            <person name="Caskin T.P."/>
            <person name="Diamond M."/>
            <person name="Durham M.E."/>
            <person name="Foxe J.M."/>
            <person name="Go M."/>
            <person name="Henderson B.A."/>
            <person name="Jones I.B."/>
            <person name="McGettigan J.A."/>
            <person name="Micheletti S.J."/>
            <person name="Nasrallah M.E."/>
            <person name="Ortiz D."/>
            <person name="Piller C.R."/>
            <person name="Privatt S.R."/>
            <person name="Schneider S.L."/>
            <person name="Sharp S."/>
            <person name="Smith T.C."/>
            <person name="Stanton J.D."/>
            <person name="Ullery H.E."/>
            <person name="Wilson R.J."/>
            <person name="Serrano M.G."/>
            <person name="Buck G."/>
            <person name="Lee V."/>
            <person name="Wang Y."/>
            <person name="Carvalho R."/>
            <person name="Voegtly L."/>
            <person name="Shi R."/>
            <person name="Duckworth R."/>
            <person name="Johnson A."/>
            <person name="Loviza R."/>
            <person name="Walstead R."/>
            <person name="Shah Z."/>
            <person name="Kiflezghi M."/>
            <person name="Wade K."/>
            <person name="Ball S.L."/>
            <person name="Bradley K.W."/>
            <person name="Asai D.J."/>
            <person name="Bowman C.A."/>
            <person name="Russell D.A."/>
            <person name="Pope W.H."/>
            <person name="Jacobs-Sera D."/>
            <person name="Hendrix R.W."/>
            <person name="Hatfull G.F."/>
        </authorList>
    </citation>
    <scope>NUCLEOTIDE SEQUENCE [LARGE SCALE GENOMIC DNA]</scope>
    <source>
        <strain evidence="1 2">PUDD_83A45</strain>
    </source>
</reference>
<dbReference type="PATRIC" id="fig|156976.3.peg.772"/>
<accession>A0A0K1RAN4</accession>
<keyword evidence="2" id="KW-1185">Reference proteome</keyword>
<evidence type="ECO:0000313" key="1">
    <source>
        <dbReference type="EMBL" id="AKV58458.1"/>
    </source>
</evidence>
<dbReference type="RefSeq" id="WP_052204445.1">
    <property type="nucleotide sequence ID" value="NZ_CP012342.1"/>
</dbReference>
<evidence type="ECO:0000313" key="2">
    <source>
        <dbReference type="Proteomes" id="UP000060016"/>
    </source>
</evidence>
<dbReference type="Proteomes" id="UP000060016">
    <property type="component" value="Chromosome"/>
</dbReference>